<dbReference type="AlphaFoldDB" id="G9YJ66"/>
<dbReference type="InterPro" id="IPR036412">
    <property type="entry name" value="HAD-like_sf"/>
</dbReference>
<reference evidence="1 2" key="1">
    <citation type="submission" date="2011-08" db="EMBL/GenBank/DDBJ databases">
        <authorList>
            <person name="Weinstock G."/>
            <person name="Sodergren E."/>
            <person name="Clifton S."/>
            <person name="Fulton L."/>
            <person name="Fulton B."/>
            <person name="Courtney L."/>
            <person name="Fronick C."/>
            <person name="Harrison M."/>
            <person name="Strong C."/>
            <person name="Farmer C."/>
            <person name="Delahaunty K."/>
            <person name="Markovic C."/>
            <person name="Hall O."/>
            <person name="Minx P."/>
            <person name="Tomlinson C."/>
            <person name="Mitreva M."/>
            <person name="Hou S."/>
            <person name="Chen J."/>
            <person name="Wollam A."/>
            <person name="Pepin K.H."/>
            <person name="Johnson M."/>
            <person name="Bhonagiri V."/>
            <person name="Zhang X."/>
            <person name="Suruliraj S."/>
            <person name="Warren W."/>
            <person name="Chinwalla A."/>
            <person name="Mardis E.R."/>
            <person name="Wilson R.K."/>
        </authorList>
    </citation>
    <scope>NUCLEOTIDE SEQUENCE [LARGE SCALE GENOMIC DNA]</scope>
    <source>
        <strain evidence="1 2">F0357</strain>
    </source>
</reference>
<dbReference type="STRING" id="861450.HMPREF0080_01710"/>
<dbReference type="GO" id="GO:0006281">
    <property type="term" value="P:DNA repair"/>
    <property type="evidence" value="ECO:0007669"/>
    <property type="project" value="TreeGrafter"/>
</dbReference>
<dbReference type="eggNOG" id="COG0546">
    <property type="taxonomic scope" value="Bacteria"/>
</dbReference>
<organism evidence="1 2">
    <name type="scientific">Anaeroglobus geminatus F0357</name>
    <dbReference type="NCBI Taxonomy" id="861450"/>
    <lineage>
        <taxon>Bacteria</taxon>
        <taxon>Bacillati</taxon>
        <taxon>Bacillota</taxon>
        <taxon>Negativicutes</taxon>
        <taxon>Veillonellales</taxon>
        <taxon>Veillonellaceae</taxon>
        <taxon>Anaeroglobus</taxon>
    </lineage>
</organism>
<keyword evidence="1" id="KW-0378">Hydrolase</keyword>
<dbReference type="HOGENOM" id="CLU_062573_0_0_9"/>
<dbReference type="OrthoDB" id="2474611at2"/>
<dbReference type="InterPro" id="IPR023214">
    <property type="entry name" value="HAD_sf"/>
</dbReference>
<gene>
    <name evidence="1" type="ORF">HMPREF0080_01710</name>
</gene>
<keyword evidence="2" id="KW-1185">Reference proteome</keyword>
<dbReference type="Gene3D" id="3.40.50.1000">
    <property type="entry name" value="HAD superfamily/HAD-like"/>
    <property type="match status" value="1"/>
</dbReference>
<evidence type="ECO:0000313" key="1">
    <source>
        <dbReference type="EMBL" id="EHM38774.1"/>
    </source>
</evidence>
<evidence type="ECO:0000313" key="2">
    <source>
        <dbReference type="Proteomes" id="UP000005481"/>
    </source>
</evidence>
<dbReference type="GO" id="GO:0008967">
    <property type="term" value="F:phosphoglycolate phosphatase activity"/>
    <property type="evidence" value="ECO:0007669"/>
    <property type="project" value="TreeGrafter"/>
</dbReference>
<dbReference type="EMBL" id="AGCJ01000075">
    <property type="protein sequence ID" value="EHM38774.1"/>
    <property type="molecule type" value="Genomic_DNA"/>
</dbReference>
<accession>G9YJ66</accession>
<dbReference type="PANTHER" id="PTHR43434">
    <property type="entry name" value="PHOSPHOGLYCOLATE PHOSPHATASE"/>
    <property type="match status" value="1"/>
</dbReference>
<sequence length="374" mass="41724">MKTVIFDVDGVLLSEKRYFDVSGLALWEWYNSPLFLGIGEEPVIAEPTEEKIEALRRHYWADDELLRRFKRHGINSNWDMVYLFAVCSFLVAAQGDANLFRGLSADFSTPPALRKLGTALRRRAFAIPSGRRVLGLFETLVPEDTKKDDVFSLVDKALSGATAAVFAGQLGLHGTLWQSLFACFQNWYLGDAFYAETYGRKPDSPGKAGFLTREVPLGGAAETKAMFIELKRRGYAIAVGTGRAAKEVEIPFAACGWLDEFDVRHIATATDIEKAEKQLGRALDKPNPFVYYAGAFGRDEKCYRDYIDHPDKYKQGTYYIIGDSPADIRCAKAMGAVMIAVLTGLEGERARPLFEREKADYIVSSLLDILPLLP</sequence>
<dbReference type="SFLD" id="SFLDG01129">
    <property type="entry name" value="C1.5:_HAD__Beta-PGM__Phosphata"/>
    <property type="match status" value="1"/>
</dbReference>
<dbReference type="Pfam" id="PF13242">
    <property type="entry name" value="Hydrolase_like"/>
    <property type="match status" value="1"/>
</dbReference>
<comment type="caution">
    <text evidence="1">The sequence shown here is derived from an EMBL/GenBank/DDBJ whole genome shotgun (WGS) entry which is preliminary data.</text>
</comment>
<protein>
    <submittedName>
        <fullName evidence="1">Haloacid dehalogenase-like hydrolase</fullName>
    </submittedName>
</protein>
<proteinExistence type="predicted"/>
<dbReference type="SUPFAM" id="SSF56784">
    <property type="entry name" value="HAD-like"/>
    <property type="match status" value="2"/>
</dbReference>
<dbReference type="RefSeq" id="WP_006790677.1">
    <property type="nucleotide sequence ID" value="NZ_JH417605.1"/>
</dbReference>
<dbReference type="SFLD" id="SFLDS00003">
    <property type="entry name" value="Haloacid_Dehalogenase"/>
    <property type="match status" value="1"/>
</dbReference>
<dbReference type="InterPro" id="IPR050155">
    <property type="entry name" value="HAD-like_hydrolase_sf"/>
</dbReference>
<dbReference type="Proteomes" id="UP000005481">
    <property type="component" value="Unassembled WGS sequence"/>
</dbReference>
<dbReference type="PANTHER" id="PTHR43434:SF1">
    <property type="entry name" value="PHOSPHOGLYCOLATE PHOSPHATASE"/>
    <property type="match status" value="1"/>
</dbReference>
<name>G9YJ66_9FIRM</name>